<sequence>MPVNMGELSVSGKLDLNILAEALIENTTNGYVMTLTFLCFQIHSQHLVTFVLFEILVTQHLLATLFIKRVTLHENKVSILNVCGKLSLGVGSPVI</sequence>
<name>A0A833RPX8_9HYME</name>
<accession>A0A833RPX8</accession>
<reference evidence="1" key="1">
    <citation type="submission" date="2019-11" db="EMBL/GenBank/DDBJ databases">
        <title>The nuclear and mitochondrial genomes of Frieseomelitta varia - a highly eusocial stingless bee (Meliponini) with a permanently sterile worker caste.</title>
        <authorList>
            <person name="Freitas F.C.P."/>
            <person name="Lourenco A.P."/>
            <person name="Nunes F.M.F."/>
            <person name="Paschoal A.R."/>
            <person name="Abreu F.C.P."/>
            <person name="Barbin F.O."/>
            <person name="Bataglia L."/>
            <person name="Cardoso-Junior C.A.M."/>
            <person name="Cervoni M.S."/>
            <person name="Silva S.R."/>
            <person name="Dalarmi F."/>
            <person name="Del Lama M.A."/>
            <person name="Depintor T.S."/>
            <person name="Ferreira K.M."/>
            <person name="Goria P.S."/>
            <person name="Jaskot M.C."/>
            <person name="Lago D.C."/>
            <person name="Luna-Lucena D."/>
            <person name="Moda L.M."/>
            <person name="Nascimento L."/>
            <person name="Pedrino M."/>
            <person name="Rabico F.O."/>
            <person name="Sanches F.C."/>
            <person name="Santos D.E."/>
            <person name="Santos C.G."/>
            <person name="Vieira J."/>
            <person name="Lopes T.F."/>
            <person name="Barchuk A.R."/>
            <person name="Hartfelder K."/>
            <person name="Simoes Z.L.P."/>
            <person name="Bitondi M.M.G."/>
            <person name="Pinheiro D.G."/>
        </authorList>
    </citation>
    <scope>NUCLEOTIDE SEQUENCE</scope>
    <source>
        <strain evidence="1">USP_RPSP 00005682</strain>
        <tissue evidence="1">Whole individual</tissue>
    </source>
</reference>
<gene>
    <name evidence="1" type="ORF">E2986_12728</name>
</gene>
<organism evidence="1 2">
    <name type="scientific">Frieseomelitta varia</name>
    <dbReference type="NCBI Taxonomy" id="561572"/>
    <lineage>
        <taxon>Eukaryota</taxon>
        <taxon>Metazoa</taxon>
        <taxon>Ecdysozoa</taxon>
        <taxon>Arthropoda</taxon>
        <taxon>Hexapoda</taxon>
        <taxon>Insecta</taxon>
        <taxon>Pterygota</taxon>
        <taxon>Neoptera</taxon>
        <taxon>Endopterygota</taxon>
        <taxon>Hymenoptera</taxon>
        <taxon>Apocrita</taxon>
        <taxon>Aculeata</taxon>
        <taxon>Apoidea</taxon>
        <taxon>Anthophila</taxon>
        <taxon>Apidae</taxon>
        <taxon>Frieseomelitta</taxon>
    </lineage>
</organism>
<proteinExistence type="predicted"/>
<evidence type="ECO:0000313" key="2">
    <source>
        <dbReference type="Proteomes" id="UP000655588"/>
    </source>
</evidence>
<comment type="caution">
    <text evidence="1">The sequence shown here is derived from an EMBL/GenBank/DDBJ whole genome shotgun (WGS) entry which is preliminary data.</text>
</comment>
<dbReference type="AlphaFoldDB" id="A0A833RPX8"/>
<dbReference type="Proteomes" id="UP000655588">
    <property type="component" value="Unassembled WGS sequence"/>
</dbReference>
<evidence type="ECO:0000313" key="1">
    <source>
        <dbReference type="EMBL" id="KAF3424418.1"/>
    </source>
</evidence>
<dbReference type="EMBL" id="WNWW01000470">
    <property type="protein sequence ID" value="KAF3424418.1"/>
    <property type="molecule type" value="Genomic_DNA"/>
</dbReference>
<keyword evidence="2" id="KW-1185">Reference proteome</keyword>
<protein>
    <submittedName>
        <fullName evidence="1">Uncharacterized protein</fullName>
    </submittedName>
</protein>